<dbReference type="EMBL" id="CP061800">
    <property type="protein sequence ID" value="QTA90135.1"/>
    <property type="molecule type" value="Genomic_DNA"/>
</dbReference>
<accession>A0A975GQQ0</accession>
<sequence>MEALSPGAEKASDLAMFDPVILFLGQFPRINIPDIFFRQSPWPELKECCKIYLVIIIILPFSDDVFSMFSDNKLLDMNFQV</sequence>
<dbReference type="AlphaFoldDB" id="A0A975GQQ0"/>
<evidence type="ECO:0000313" key="1">
    <source>
        <dbReference type="EMBL" id="QTA90135.1"/>
    </source>
</evidence>
<name>A0A975GQQ0_9BACT</name>
<protein>
    <submittedName>
        <fullName evidence="1">Uncharacterized protein</fullName>
    </submittedName>
</protein>
<dbReference type="Proteomes" id="UP000663722">
    <property type="component" value="Chromosome"/>
</dbReference>
<gene>
    <name evidence="1" type="ORF">dnm_061960</name>
</gene>
<reference evidence="1" key="1">
    <citation type="journal article" date="2021" name="Microb. Physiol.">
        <title>Proteogenomic Insights into the Physiology of Marine, Sulfate-Reducing, Filamentous Desulfonema limicola and Desulfonema magnum.</title>
        <authorList>
            <person name="Schnaars V."/>
            <person name="Wohlbrand L."/>
            <person name="Scheve S."/>
            <person name="Hinrichs C."/>
            <person name="Reinhardt R."/>
            <person name="Rabus R."/>
        </authorList>
    </citation>
    <scope>NUCLEOTIDE SEQUENCE</scope>
    <source>
        <strain evidence="1">4be13</strain>
    </source>
</reference>
<keyword evidence="2" id="KW-1185">Reference proteome</keyword>
<dbReference type="KEGG" id="dmm:dnm_061960"/>
<organism evidence="1 2">
    <name type="scientific">Desulfonema magnum</name>
    <dbReference type="NCBI Taxonomy" id="45655"/>
    <lineage>
        <taxon>Bacteria</taxon>
        <taxon>Pseudomonadati</taxon>
        <taxon>Thermodesulfobacteriota</taxon>
        <taxon>Desulfobacteria</taxon>
        <taxon>Desulfobacterales</taxon>
        <taxon>Desulfococcaceae</taxon>
        <taxon>Desulfonema</taxon>
    </lineage>
</organism>
<evidence type="ECO:0000313" key="2">
    <source>
        <dbReference type="Proteomes" id="UP000663722"/>
    </source>
</evidence>
<proteinExistence type="predicted"/>